<dbReference type="NCBIfam" id="TIGR00360">
    <property type="entry name" value="ComEC_N-term"/>
    <property type="match status" value="1"/>
</dbReference>
<evidence type="ECO:0000313" key="9">
    <source>
        <dbReference type="EMBL" id="SAL64921.1"/>
    </source>
</evidence>
<evidence type="ECO:0000256" key="7">
    <source>
        <dbReference type="SAM" id="Phobius"/>
    </source>
</evidence>
<dbReference type="InterPro" id="IPR025405">
    <property type="entry name" value="DUF4131"/>
</dbReference>
<dbReference type="AlphaFoldDB" id="A0A158J965"/>
<dbReference type="SUPFAM" id="SSF56281">
    <property type="entry name" value="Metallo-hydrolase/oxidoreductase"/>
    <property type="match status" value="1"/>
</dbReference>
<feature type="transmembrane region" description="Helical" evidence="7">
    <location>
        <begin position="455"/>
        <end position="474"/>
    </location>
</feature>
<feature type="transmembrane region" description="Helical" evidence="7">
    <location>
        <begin position="256"/>
        <end position="279"/>
    </location>
</feature>
<dbReference type="Pfam" id="PF00753">
    <property type="entry name" value="Lactamase_B"/>
    <property type="match status" value="1"/>
</dbReference>
<dbReference type="PANTHER" id="PTHR30619:SF1">
    <property type="entry name" value="RECOMBINATION PROTEIN 2"/>
    <property type="match status" value="1"/>
</dbReference>
<name>A0A158J965_9BURK</name>
<dbReference type="Gene3D" id="3.60.15.10">
    <property type="entry name" value="Ribonuclease Z/Hydroxyacylglutathione hydrolase-like"/>
    <property type="match status" value="1"/>
</dbReference>
<dbReference type="SMART" id="SM00849">
    <property type="entry name" value="Lactamase_B"/>
    <property type="match status" value="1"/>
</dbReference>
<dbReference type="GO" id="GO:0005886">
    <property type="term" value="C:plasma membrane"/>
    <property type="evidence" value="ECO:0007669"/>
    <property type="project" value="UniProtKB-SubCell"/>
</dbReference>
<evidence type="ECO:0000256" key="2">
    <source>
        <dbReference type="ARBA" id="ARBA00022475"/>
    </source>
</evidence>
<dbReference type="Pfam" id="PF13567">
    <property type="entry name" value="DUF4131"/>
    <property type="match status" value="1"/>
</dbReference>
<evidence type="ECO:0000256" key="1">
    <source>
        <dbReference type="ARBA" id="ARBA00004651"/>
    </source>
</evidence>
<comment type="subcellular location">
    <subcellularLocation>
        <location evidence="1">Cell membrane</location>
        <topology evidence="1">Multi-pass membrane protein</topology>
    </subcellularLocation>
</comment>
<dbReference type="RefSeq" id="WP_062091506.1">
    <property type="nucleotide sequence ID" value="NZ_FCOK02000074.1"/>
</dbReference>
<feature type="transmembrane region" description="Helical" evidence="7">
    <location>
        <begin position="20"/>
        <end position="43"/>
    </location>
</feature>
<proteinExistence type="predicted"/>
<dbReference type="CDD" id="cd07731">
    <property type="entry name" value="ComA-like_MBL-fold"/>
    <property type="match status" value="1"/>
</dbReference>
<sequence>MRGILIGFALGVACLQQQAALPGVAVICALVLMFGSACAIAFYLPRFRAASLIAAALVVGFGYAAWRADTRLQRVLPVAFENRNIELTGFVRGLPMQGADSTRFLFEVESNDAALPDFPRVVQLSWIAVDGSKRGPAAVPPPALWAGQRWTLVARLKRPHGNANFRGRDAEVALLARNIRATGYVSMPGAARRLPTDARGFALTIDRWRARLRERVLTALDGAAHRGIVVALATGAQDTVSDADWTLLRATGTSHLVAISGLHIGFVAGLAALLSGGLWRRLRWRGLPAPLIVSAQKAAAAGAAIFAAFYAALAGFNVPAQRSMWMLCFVALAVLSGRRPASSLVLAWALALVLLADPWAVTAAGFWLSFCAVAAILFAIASRGRRASVGFAEEFAVPQDDGGPSSKESGDEGGAQPRRHIRDRLGDVIGRIRVRSFAWLRHTFRRIGRGIASSARVQYAITIGLAPLTAYWFFQIPLLGPLANAFAIPWISFLVTPTVLVAVLLPVPLDVFAYRAAHSLLVPMFDALAHLSGPAWTLWRLPQPDGFALVAAAFGVIWALAPRGWPLRFAAPLTWLPLALPVSNAPPAGTFRVTALDIGQGSSIVIETTHHTLLFDTGPGPESTRAGERLVVPYLFAHGLFTLDTLMISHSDSDHSGGAPAVLESIRVRQFAASLRPREALWKTAQDHGSALLRCVAGQRWQWDGVVFDVLWPQAGPLAAKPNATSCVLKVTSAAGRSALLTADIEADVERQLLQLGQREPARLQADVLIVPHHGSKTSSTEPFLDAVKPRVAVFQVGYRNRFNHPHPTVFERYRLRHIELSRSDEDGAARMDVSAEVSIERFRQTHARYWMGR</sequence>
<dbReference type="InterPro" id="IPR004477">
    <property type="entry name" value="ComEC_N"/>
</dbReference>
<dbReference type="InterPro" id="IPR035681">
    <property type="entry name" value="ComA-like_MBL"/>
</dbReference>
<dbReference type="InterPro" id="IPR036866">
    <property type="entry name" value="RibonucZ/Hydroxyglut_hydro"/>
</dbReference>
<evidence type="ECO:0000256" key="4">
    <source>
        <dbReference type="ARBA" id="ARBA00022989"/>
    </source>
</evidence>
<gene>
    <name evidence="9" type="ORF">AWB69_07327</name>
</gene>
<feature type="region of interest" description="Disordered" evidence="6">
    <location>
        <begin position="397"/>
        <end position="418"/>
    </location>
</feature>
<keyword evidence="2" id="KW-1003">Cell membrane</keyword>
<dbReference type="Proteomes" id="UP000054683">
    <property type="component" value="Unassembled WGS sequence"/>
</dbReference>
<feature type="transmembrane region" description="Helical" evidence="7">
    <location>
        <begin position="325"/>
        <end position="353"/>
    </location>
</feature>
<accession>A0A158J965</accession>
<feature type="transmembrane region" description="Helical" evidence="7">
    <location>
        <begin position="299"/>
        <end position="318"/>
    </location>
</feature>
<feature type="transmembrane region" description="Helical" evidence="7">
    <location>
        <begin position="486"/>
        <end position="507"/>
    </location>
</feature>
<evidence type="ECO:0000256" key="6">
    <source>
        <dbReference type="SAM" id="MobiDB-lite"/>
    </source>
</evidence>
<dbReference type="NCBIfam" id="TIGR00361">
    <property type="entry name" value="ComEC_Rec2"/>
    <property type="match status" value="1"/>
</dbReference>
<keyword evidence="5 7" id="KW-0472">Membrane</keyword>
<dbReference type="EMBL" id="FCOK02000074">
    <property type="protein sequence ID" value="SAL64921.1"/>
    <property type="molecule type" value="Genomic_DNA"/>
</dbReference>
<dbReference type="OrthoDB" id="9761531at2"/>
<keyword evidence="3 7" id="KW-0812">Transmembrane</keyword>
<evidence type="ECO:0000313" key="10">
    <source>
        <dbReference type="Proteomes" id="UP000054683"/>
    </source>
</evidence>
<protein>
    <submittedName>
        <fullName evidence="9">DNA internalization-related competence protein ComEC/Rec2</fullName>
    </submittedName>
</protein>
<dbReference type="InterPro" id="IPR004797">
    <property type="entry name" value="Competence_ComEC/Rec2"/>
</dbReference>
<organism evidence="9 10">
    <name type="scientific">Caballeronia udeis</name>
    <dbReference type="NCBI Taxonomy" id="1232866"/>
    <lineage>
        <taxon>Bacteria</taxon>
        <taxon>Pseudomonadati</taxon>
        <taxon>Pseudomonadota</taxon>
        <taxon>Betaproteobacteria</taxon>
        <taxon>Burkholderiales</taxon>
        <taxon>Burkholderiaceae</taxon>
        <taxon>Caballeronia</taxon>
    </lineage>
</organism>
<dbReference type="InterPro" id="IPR052159">
    <property type="entry name" value="Competence_DNA_uptake"/>
</dbReference>
<feature type="transmembrane region" description="Helical" evidence="7">
    <location>
        <begin position="545"/>
        <end position="561"/>
    </location>
</feature>
<dbReference type="InterPro" id="IPR001279">
    <property type="entry name" value="Metallo-B-lactamas"/>
</dbReference>
<evidence type="ECO:0000259" key="8">
    <source>
        <dbReference type="SMART" id="SM00849"/>
    </source>
</evidence>
<feature type="transmembrane region" description="Helical" evidence="7">
    <location>
        <begin position="49"/>
        <end position="66"/>
    </location>
</feature>
<dbReference type="PANTHER" id="PTHR30619">
    <property type="entry name" value="DNA INTERNALIZATION/COMPETENCE PROTEIN COMEC/REC2"/>
    <property type="match status" value="1"/>
</dbReference>
<keyword evidence="4 7" id="KW-1133">Transmembrane helix</keyword>
<evidence type="ECO:0000256" key="5">
    <source>
        <dbReference type="ARBA" id="ARBA00023136"/>
    </source>
</evidence>
<feature type="domain" description="Metallo-beta-lactamase" evidence="8">
    <location>
        <begin position="600"/>
        <end position="799"/>
    </location>
</feature>
<dbReference type="Pfam" id="PF03772">
    <property type="entry name" value="Competence"/>
    <property type="match status" value="1"/>
</dbReference>
<feature type="transmembrane region" description="Helical" evidence="7">
    <location>
        <begin position="359"/>
        <end position="381"/>
    </location>
</feature>
<reference evidence="9 10" key="1">
    <citation type="submission" date="2016-01" db="EMBL/GenBank/DDBJ databases">
        <authorList>
            <person name="Oliw E.H."/>
        </authorList>
    </citation>
    <scope>NUCLEOTIDE SEQUENCE [LARGE SCALE GENOMIC DNA]</scope>
    <source>
        <strain evidence="9">LMG 27134</strain>
    </source>
</reference>
<dbReference type="GO" id="GO:0030420">
    <property type="term" value="P:establishment of competence for transformation"/>
    <property type="evidence" value="ECO:0007669"/>
    <property type="project" value="InterPro"/>
</dbReference>
<evidence type="ECO:0000256" key="3">
    <source>
        <dbReference type="ARBA" id="ARBA00022692"/>
    </source>
</evidence>